<evidence type="ECO:0000256" key="3">
    <source>
        <dbReference type="ARBA" id="ARBA00023235"/>
    </source>
</evidence>
<dbReference type="KEGG" id="saci:Sinac_1404"/>
<evidence type="ECO:0000313" key="6">
    <source>
        <dbReference type="EMBL" id="AGA25787.1"/>
    </source>
</evidence>
<feature type="signal peptide" evidence="4">
    <location>
        <begin position="1"/>
        <end position="29"/>
    </location>
</feature>
<dbReference type="CDD" id="cd01920">
    <property type="entry name" value="cyclophilin_EcCYP_like"/>
    <property type="match status" value="1"/>
</dbReference>
<gene>
    <name evidence="6" type="ordered locus">Sinac_1404</name>
</gene>
<evidence type="ECO:0000256" key="2">
    <source>
        <dbReference type="ARBA" id="ARBA00023110"/>
    </source>
</evidence>
<evidence type="ECO:0000259" key="5">
    <source>
        <dbReference type="PROSITE" id="PS50072"/>
    </source>
</evidence>
<dbReference type="PANTHER" id="PTHR43246">
    <property type="entry name" value="PEPTIDYL-PROLYL CIS-TRANS ISOMERASE CYP38, CHLOROPLASTIC"/>
    <property type="match status" value="1"/>
</dbReference>
<dbReference type="Pfam" id="PF00160">
    <property type="entry name" value="Pro_isomerase"/>
    <property type="match status" value="1"/>
</dbReference>
<keyword evidence="2 4" id="KW-0697">Rotamase</keyword>
<proteinExistence type="inferred from homology"/>
<accession>L0D960</accession>
<feature type="chain" id="PRO_5006527635" description="Peptidyl-prolyl cis-trans isomerase" evidence="4">
    <location>
        <begin position="30"/>
        <end position="203"/>
    </location>
</feature>
<keyword evidence="4" id="KW-0732">Signal</keyword>
<dbReference type="InterPro" id="IPR044665">
    <property type="entry name" value="E_coli_cyclophilin_A-like"/>
</dbReference>
<dbReference type="InterPro" id="IPR002130">
    <property type="entry name" value="Cyclophilin-type_PPIase_dom"/>
</dbReference>
<comment type="similarity">
    <text evidence="1 4">Belongs to the cyclophilin-type PPIase family.</text>
</comment>
<evidence type="ECO:0000313" key="7">
    <source>
        <dbReference type="Proteomes" id="UP000010798"/>
    </source>
</evidence>
<comment type="catalytic activity">
    <reaction evidence="4">
        <text>[protein]-peptidylproline (omega=180) = [protein]-peptidylproline (omega=0)</text>
        <dbReference type="Rhea" id="RHEA:16237"/>
        <dbReference type="Rhea" id="RHEA-COMP:10747"/>
        <dbReference type="Rhea" id="RHEA-COMP:10748"/>
        <dbReference type="ChEBI" id="CHEBI:83833"/>
        <dbReference type="ChEBI" id="CHEBI:83834"/>
        <dbReference type="EC" id="5.2.1.8"/>
    </reaction>
</comment>
<dbReference type="STRING" id="886293.Sinac_1404"/>
<feature type="domain" description="PPIase cyclophilin-type" evidence="5">
    <location>
        <begin position="36"/>
        <end position="199"/>
    </location>
</feature>
<dbReference type="PROSITE" id="PS50072">
    <property type="entry name" value="CSA_PPIASE_2"/>
    <property type="match status" value="1"/>
</dbReference>
<comment type="function">
    <text evidence="4">PPIases accelerate the folding of proteins. It catalyzes the cis-trans isomerization of proline imidic peptide bonds in oligopeptides.</text>
</comment>
<dbReference type="PRINTS" id="PR00153">
    <property type="entry name" value="CSAPPISMRASE"/>
</dbReference>
<reference evidence="6 7" key="1">
    <citation type="submission" date="2012-02" db="EMBL/GenBank/DDBJ databases">
        <title>Complete sequence of chromosome of Singulisphaera acidiphila DSM 18658.</title>
        <authorList>
            <consortium name="US DOE Joint Genome Institute (JGI-PGF)"/>
            <person name="Lucas S."/>
            <person name="Copeland A."/>
            <person name="Lapidus A."/>
            <person name="Glavina del Rio T."/>
            <person name="Dalin E."/>
            <person name="Tice H."/>
            <person name="Bruce D."/>
            <person name="Goodwin L."/>
            <person name="Pitluck S."/>
            <person name="Peters L."/>
            <person name="Ovchinnikova G."/>
            <person name="Chertkov O."/>
            <person name="Kyrpides N."/>
            <person name="Mavromatis K."/>
            <person name="Ivanova N."/>
            <person name="Brettin T."/>
            <person name="Detter J.C."/>
            <person name="Han C."/>
            <person name="Larimer F."/>
            <person name="Land M."/>
            <person name="Hauser L."/>
            <person name="Markowitz V."/>
            <person name="Cheng J.-F."/>
            <person name="Hugenholtz P."/>
            <person name="Woyke T."/>
            <person name="Wu D."/>
            <person name="Tindall B."/>
            <person name="Pomrenke H."/>
            <person name="Brambilla E."/>
            <person name="Klenk H.-P."/>
            <person name="Eisen J.A."/>
        </authorList>
    </citation>
    <scope>NUCLEOTIDE SEQUENCE [LARGE SCALE GENOMIC DNA]</scope>
    <source>
        <strain evidence="7">ATCC BAA-1392 / DSM 18658 / VKM B-2454 / MOB10</strain>
    </source>
</reference>
<evidence type="ECO:0000256" key="4">
    <source>
        <dbReference type="RuleBase" id="RU363019"/>
    </source>
</evidence>
<dbReference type="PROSITE" id="PS00170">
    <property type="entry name" value="CSA_PPIASE_1"/>
    <property type="match status" value="1"/>
</dbReference>
<organism evidence="6 7">
    <name type="scientific">Singulisphaera acidiphila (strain ATCC BAA-1392 / DSM 18658 / VKM B-2454 / MOB10)</name>
    <dbReference type="NCBI Taxonomy" id="886293"/>
    <lineage>
        <taxon>Bacteria</taxon>
        <taxon>Pseudomonadati</taxon>
        <taxon>Planctomycetota</taxon>
        <taxon>Planctomycetia</taxon>
        <taxon>Isosphaerales</taxon>
        <taxon>Isosphaeraceae</taxon>
        <taxon>Singulisphaera</taxon>
    </lineage>
</organism>
<sequence length="203" mass="21935">MLRARTLTRVFLGITAFVGLGALTMTATAAPDDKPVVILDTTLGPITIELDRAKAPITVDNFLKYVDDGFYTNLIFHRVMPDFMIQGGGMTDQLDEKPTRDPIKNESNNGLSNTRGTIAMARTNNPNSATAQFFINLFDANSRLDHAGGGYTVFGKVTSGMDTVDAIAKVRTGFKNGPGVNNVHGDVPLKPIYIKSAKRKAKS</sequence>
<dbReference type="GO" id="GO:0006457">
    <property type="term" value="P:protein folding"/>
    <property type="evidence" value="ECO:0007669"/>
    <property type="project" value="InterPro"/>
</dbReference>
<dbReference type="AlphaFoldDB" id="L0D960"/>
<dbReference type="InterPro" id="IPR020892">
    <property type="entry name" value="Cyclophilin-type_PPIase_CS"/>
</dbReference>
<protein>
    <recommendedName>
        <fullName evidence="4">Peptidyl-prolyl cis-trans isomerase</fullName>
        <shortName evidence="4">PPIase</shortName>
        <ecNumber evidence="4">5.2.1.8</ecNumber>
    </recommendedName>
</protein>
<evidence type="ECO:0000256" key="1">
    <source>
        <dbReference type="ARBA" id="ARBA00007365"/>
    </source>
</evidence>
<dbReference type="OrthoDB" id="270889at2"/>
<dbReference type="EC" id="5.2.1.8" evidence="4"/>
<dbReference type="HOGENOM" id="CLU_012062_16_9_0"/>
<dbReference type="eggNOG" id="COG0652">
    <property type="taxonomic scope" value="Bacteria"/>
</dbReference>
<dbReference type="InterPro" id="IPR029000">
    <property type="entry name" value="Cyclophilin-like_dom_sf"/>
</dbReference>
<dbReference type="GO" id="GO:0003755">
    <property type="term" value="F:peptidyl-prolyl cis-trans isomerase activity"/>
    <property type="evidence" value="ECO:0007669"/>
    <property type="project" value="UniProtKB-UniRule"/>
</dbReference>
<keyword evidence="3 4" id="KW-0413">Isomerase</keyword>
<dbReference type="Gene3D" id="2.40.100.10">
    <property type="entry name" value="Cyclophilin-like"/>
    <property type="match status" value="1"/>
</dbReference>
<keyword evidence="7" id="KW-1185">Reference proteome</keyword>
<name>L0D960_SINAD</name>
<dbReference type="EMBL" id="CP003364">
    <property type="protein sequence ID" value="AGA25787.1"/>
    <property type="molecule type" value="Genomic_DNA"/>
</dbReference>
<dbReference type="SUPFAM" id="SSF50891">
    <property type="entry name" value="Cyclophilin-like"/>
    <property type="match status" value="1"/>
</dbReference>
<dbReference type="Proteomes" id="UP000010798">
    <property type="component" value="Chromosome"/>
</dbReference>